<dbReference type="RefSeq" id="WP_342634526.1">
    <property type="nucleotide sequence ID" value="NZ_QNRK01000004.1"/>
</dbReference>
<dbReference type="InterPro" id="IPR005119">
    <property type="entry name" value="LysR_subst-bd"/>
</dbReference>
<dbReference type="EMBL" id="QNRK01000004">
    <property type="protein sequence ID" value="RBP16759.1"/>
    <property type="molecule type" value="Genomic_DNA"/>
</dbReference>
<proteinExistence type="predicted"/>
<sequence length="128" mass="14288">MPALRRTALARRIARNRLIGFDRDDRAFQAAGGIAAALTREDLVFRCDNDLVQLAALRAGVGVGGCQEGIARRSKDLVPILADAFGFSLEIWLATHRDRQPNRRVRLLYDKLAEGLADYVRSAGRRER</sequence>
<comment type="caution">
    <text evidence="2">The sequence shown here is derived from an EMBL/GenBank/DDBJ whole genome shotgun (WGS) entry which is preliminary data.</text>
</comment>
<evidence type="ECO:0000313" key="2">
    <source>
        <dbReference type="EMBL" id="RBP16759.1"/>
    </source>
</evidence>
<evidence type="ECO:0000313" key="3">
    <source>
        <dbReference type="Proteomes" id="UP000253529"/>
    </source>
</evidence>
<dbReference type="AlphaFoldDB" id="A0A366FSR4"/>
<reference evidence="2 3" key="1">
    <citation type="submission" date="2018-06" db="EMBL/GenBank/DDBJ databases">
        <title>Genomic Encyclopedia of Type Strains, Phase IV (KMG-IV): sequencing the most valuable type-strain genomes for metagenomic binning, comparative biology and taxonomic classification.</title>
        <authorList>
            <person name="Goeker M."/>
        </authorList>
    </citation>
    <scope>NUCLEOTIDE SEQUENCE [LARGE SCALE GENOMIC DNA]</scope>
    <source>
        <strain evidence="2 3">DSM 24875</strain>
    </source>
</reference>
<feature type="domain" description="LysR substrate-binding" evidence="1">
    <location>
        <begin position="10"/>
        <end position="116"/>
    </location>
</feature>
<gene>
    <name evidence="2" type="ORF">DFR50_10436</name>
</gene>
<dbReference type="Proteomes" id="UP000253529">
    <property type="component" value="Unassembled WGS sequence"/>
</dbReference>
<dbReference type="Pfam" id="PF03466">
    <property type="entry name" value="LysR_substrate"/>
    <property type="match status" value="1"/>
</dbReference>
<organism evidence="2 3">
    <name type="scientific">Roseiarcus fermentans</name>
    <dbReference type="NCBI Taxonomy" id="1473586"/>
    <lineage>
        <taxon>Bacteria</taxon>
        <taxon>Pseudomonadati</taxon>
        <taxon>Pseudomonadota</taxon>
        <taxon>Alphaproteobacteria</taxon>
        <taxon>Hyphomicrobiales</taxon>
        <taxon>Roseiarcaceae</taxon>
        <taxon>Roseiarcus</taxon>
    </lineage>
</organism>
<dbReference type="SUPFAM" id="SSF53850">
    <property type="entry name" value="Periplasmic binding protein-like II"/>
    <property type="match status" value="1"/>
</dbReference>
<dbReference type="Gene3D" id="3.40.190.290">
    <property type="match status" value="1"/>
</dbReference>
<protein>
    <submittedName>
        <fullName evidence="2">LysR substrate binding domain-containing protein</fullName>
    </submittedName>
</protein>
<evidence type="ECO:0000259" key="1">
    <source>
        <dbReference type="Pfam" id="PF03466"/>
    </source>
</evidence>
<keyword evidence="3" id="KW-1185">Reference proteome</keyword>
<name>A0A366FSR4_9HYPH</name>
<accession>A0A366FSR4</accession>